<reference evidence="2 3" key="1">
    <citation type="submission" date="2021-02" db="EMBL/GenBank/DDBJ databases">
        <title>De Novo genome assembly of isolated myxobacteria.</title>
        <authorList>
            <person name="Stevens D.C."/>
        </authorList>
    </citation>
    <scope>NUCLEOTIDE SEQUENCE [LARGE SCALE GENOMIC DNA]</scope>
    <source>
        <strain evidence="3">SCPEA02</strain>
    </source>
</reference>
<dbReference type="EMBL" id="CP071090">
    <property type="protein sequence ID" value="QSQ26666.1"/>
    <property type="molecule type" value="Genomic_DNA"/>
</dbReference>
<feature type="compositionally biased region" description="Polar residues" evidence="1">
    <location>
        <begin position="1"/>
        <end position="12"/>
    </location>
</feature>
<dbReference type="Proteomes" id="UP000662747">
    <property type="component" value="Chromosome"/>
</dbReference>
<accession>A0ABX7P891</accession>
<sequence>MTTGTGSDSGIQFPSLPDGRRSTSDTAKSVFEAAFDAIGSDASRELRAEKKWRERYPHYLRLLVERSLETPENALAVARAGLDATRRSFQFWRDGQPLTLDTAMASPAKEGFRTATLEGRGHSSTVSWEVPYRGQTLSGDALLRQLDAWERAGVMEPSHAEALRLVQRNPSWLDLSDRTLVLLGAASEAGPFPWLMRWRANVAAVDLQRPRVWQRLVDLASTGNGRLLAPVASHIPAEEGPEHLRTQAGADLLTQAPEIVAWLKSLPGDLDVASLAYLDGERHVRVTVAMDAIVTALSEARYGTSLAYMATPTDVFAVPEDVTRAAAARYDQRAVLGRAAQATLRGVSGGALYQPNASRIIESSNGQRYGTVDCLILQQGPNYALAKRLQQWRAITARAAGQRVSINVAPSTATHSVVKNPLLAAGFRGARSFGVEIFEPATTNALMAALWVHDLRNPDALSNPKVALRHPLELIMQGANHGGMWRLPYVPRSVLPLAALAGFTRRSMY</sequence>
<keyword evidence="3" id="KW-1185">Reference proteome</keyword>
<proteinExistence type="predicted"/>
<evidence type="ECO:0000256" key="1">
    <source>
        <dbReference type="SAM" id="MobiDB-lite"/>
    </source>
</evidence>
<dbReference type="RefSeq" id="WP_206728211.1">
    <property type="nucleotide sequence ID" value="NZ_CP071090.1"/>
</dbReference>
<gene>
    <name evidence="2" type="ORF">JY651_17800</name>
</gene>
<feature type="region of interest" description="Disordered" evidence="1">
    <location>
        <begin position="1"/>
        <end position="24"/>
    </location>
</feature>
<evidence type="ECO:0000313" key="3">
    <source>
        <dbReference type="Proteomes" id="UP000662747"/>
    </source>
</evidence>
<organism evidence="2 3">
    <name type="scientific">Pyxidicoccus parkwayensis</name>
    <dbReference type="NCBI Taxonomy" id="2813578"/>
    <lineage>
        <taxon>Bacteria</taxon>
        <taxon>Pseudomonadati</taxon>
        <taxon>Myxococcota</taxon>
        <taxon>Myxococcia</taxon>
        <taxon>Myxococcales</taxon>
        <taxon>Cystobacterineae</taxon>
        <taxon>Myxococcaceae</taxon>
        <taxon>Pyxidicoccus</taxon>
    </lineage>
</organism>
<protein>
    <submittedName>
        <fullName evidence="2">Uncharacterized protein</fullName>
    </submittedName>
</protein>
<name>A0ABX7P891_9BACT</name>
<evidence type="ECO:0000313" key="2">
    <source>
        <dbReference type="EMBL" id="QSQ26666.1"/>
    </source>
</evidence>